<evidence type="ECO:0000313" key="9">
    <source>
        <dbReference type="EMBL" id="PWB07365.1"/>
    </source>
</evidence>
<dbReference type="Proteomes" id="UP000244925">
    <property type="component" value="Unassembled WGS sequence"/>
</dbReference>
<dbReference type="InterPro" id="IPR046357">
    <property type="entry name" value="PPIase_dom_sf"/>
</dbReference>
<keyword evidence="8 9" id="KW-0413">Isomerase</keyword>
<evidence type="ECO:0000256" key="1">
    <source>
        <dbReference type="ARBA" id="ARBA00000971"/>
    </source>
</evidence>
<dbReference type="EC" id="5.2.1.8" evidence="4"/>
<comment type="catalytic activity">
    <reaction evidence="1">
        <text>[protein]-peptidylproline (omega=180) = [protein]-peptidylproline (omega=0)</text>
        <dbReference type="Rhea" id="RHEA:16237"/>
        <dbReference type="Rhea" id="RHEA-COMP:10747"/>
        <dbReference type="Rhea" id="RHEA-COMP:10748"/>
        <dbReference type="ChEBI" id="CHEBI:83833"/>
        <dbReference type="ChEBI" id="CHEBI:83834"/>
        <dbReference type="EC" id="5.2.1.8"/>
    </reaction>
</comment>
<evidence type="ECO:0000313" key="10">
    <source>
        <dbReference type="Proteomes" id="UP000244925"/>
    </source>
</evidence>
<reference evidence="10" key="1">
    <citation type="submission" date="2018-02" db="EMBL/GenBank/DDBJ databases">
        <authorList>
            <person name="Clavel T."/>
            <person name="Strowig T."/>
        </authorList>
    </citation>
    <scope>NUCLEOTIDE SEQUENCE [LARGE SCALE GENOMIC DNA]</scope>
    <source>
        <strain evidence="10">DSM 100764</strain>
    </source>
</reference>
<dbReference type="GO" id="GO:0005737">
    <property type="term" value="C:cytoplasm"/>
    <property type="evidence" value="ECO:0007669"/>
    <property type="project" value="UniProtKB-SubCell"/>
</dbReference>
<keyword evidence="10" id="KW-1185">Reference proteome</keyword>
<dbReference type="RefSeq" id="WP_107036098.1">
    <property type="nucleotide sequence ID" value="NZ_CAOMDK010000019.1"/>
</dbReference>
<comment type="caution">
    <text evidence="9">The sequence shown here is derived from an EMBL/GenBank/DDBJ whole genome shotgun (WGS) entry which is preliminary data.</text>
</comment>
<name>A0A2V1IRY9_9BACT</name>
<organism evidence="9 10">
    <name type="scientific">Paramuribaculum intestinale</name>
    <dbReference type="NCBI Taxonomy" id="2094151"/>
    <lineage>
        <taxon>Bacteria</taxon>
        <taxon>Pseudomonadati</taxon>
        <taxon>Bacteroidota</taxon>
        <taxon>Bacteroidia</taxon>
        <taxon>Bacteroidales</taxon>
        <taxon>Muribaculaceae</taxon>
        <taxon>Paramuribaculum</taxon>
    </lineage>
</organism>
<comment type="subcellular location">
    <subcellularLocation>
        <location evidence="2">Cytoplasm</location>
    </subcellularLocation>
</comment>
<dbReference type="InterPro" id="IPR048261">
    <property type="entry name" value="SlpA/SlyD-like_ins_sf"/>
</dbReference>
<dbReference type="PANTHER" id="PTHR47861:SF3">
    <property type="entry name" value="FKBP-TYPE PEPTIDYL-PROLYL CIS-TRANS ISOMERASE SLYD"/>
    <property type="match status" value="1"/>
</dbReference>
<keyword evidence="5" id="KW-0963">Cytoplasm</keyword>
<evidence type="ECO:0000256" key="6">
    <source>
        <dbReference type="ARBA" id="ARBA00023110"/>
    </source>
</evidence>
<evidence type="ECO:0000256" key="8">
    <source>
        <dbReference type="ARBA" id="ARBA00023235"/>
    </source>
</evidence>
<evidence type="ECO:0000256" key="5">
    <source>
        <dbReference type="ARBA" id="ARBA00022490"/>
    </source>
</evidence>
<comment type="similarity">
    <text evidence="3">Belongs to the FKBP-type PPIase family.</text>
</comment>
<proteinExistence type="inferred from homology"/>
<dbReference type="SUPFAM" id="SSF54534">
    <property type="entry name" value="FKBP-like"/>
    <property type="match status" value="1"/>
</dbReference>
<evidence type="ECO:0000256" key="4">
    <source>
        <dbReference type="ARBA" id="ARBA00013194"/>
    </source>
</evidence>
<sequence>MEKIQPGKYVELGYDLYEVTPAGENLVHQTDAQDPEKIIFGVTPGMIRPLEKAIEGLEAGGEFDVTVKAAEAFGPHDPDQVARLEKDVFAVDGKFDSEMVKKGAVLPMMTSDGYRINGLVVDVTDDEVEMDFNHPLAGKDVRFKGSIITVRDATPEELQPAHGCGCGCHHGGEDSCGCHGDGTDSCGCSDHEGCGCH</sequence>
<evidence type="ECO:0000256" key="2">
    <source>
        <dbReference type="ARBA" id="ARBA00004496"/>
    </source>
</evidence>
<gene>
    <name evidence="9" type="ORF">C5O25_07375</name>
</gene>
<keyword evidence="7" id="KW-0143">Chaperone</keyword>
<dbReference type="GeneID" id="93423140"/>
<accession>A0A2V1IRY9</accession>
<dbReference type="PANTHER" id="PTHR47861">
    <property type="entry name" value="FKBP-TYPE PEPTIDYL-PROLYL CIS-TRANS ISOMERASE SLYD"/>
    <property type="match status" value="1"/>
</dbReference>
<dbReference type="Gene3D" id="3.10.50.40">
    <property type="match status" value="1"/>
</dbReference>
<evidence type="ECO:0000256" key="7">
    <source>
        <dbReference type="ARBA" id="ARBA00023186"/>
    </source>
</evidence>
<dbReference type="EMBL" id="PUBV01000013">
    <property type="protein sequence ID" value="PWB07365.1"/>
    <property type="molecule type" value="Genomic_DNA"/>
</dbReference>
<evidence type="ECO:0000256" key="3">
    <source>
        <dbReference type="ARBA" id="ARBA00006577"/>
    </source>
</evidence>
<dbReference type="GO" id="GO:0003755">
    <property type="term" value="F:peptidyl-prolyl cis-trans isomerase activity"/>
    <property type="evidence" value="ECO:0007669"/>
    <property type="project" value="UniProtKB-KW"/>
</dbReference>
<protein>
    <recommendedName>
        <fullName evidence="4">peptidylprolyl isomerase</fullName>
        <ecNumber evidence="4">5.2.1.8</ecNumber>
    </recommendedName>
</protein>
<keyword evidence="6" id="KW-0697">Rotamase</keyword>
<dbReference type="AlphaFoldDB" id="A0A2V1IRY9"/>
<dbReference type="Gene3D" id="2.40.10.330">
    <property type="match status" value="1"/>
</dbReference>